<feature type="non-terminal residue" evidence="1">
    <location>
        <position position="225"/>
    </location>
</feature>
<protein>
    <submittedName>
        <fullName evidence="1">Uncharacterized protein</fullName>
    </submittedName>
</protein>
<dbReference type="InterPro" id="IPR022048">
    <property type="entry name" value="Envelope_fusion-like"/>
</dbReference>
<dbReference type="Pfam" id="PF12259">
    <property type="entry name" value="Baculo_F"/>
    <property type="match status" value="1"/>
</dbReference>
<sequence length="225" mass="25767">GRFMDCCCGVATTKELRLLFANEKQLKQYYFQLQQGLRGAFSEIDDIVGNFSAYGAEMEKMFSKVISVGVNISKVIDRMQVQLSAEKDDIKSKIMNLLQLSVQQEIRQLQMVQLVTKLEIISQCRERKIPTAIVKPKMLLQDLETLNSKINKQGYQLVVPIREISEYLKLEIADCVIADDVILVNIKVPIVKYKTEWKLYELIAAPFAWHNTTCVLQHETTYVAA</sequence>
<reference evidence="1" key="1">
    <citation type="submission" date="2015-11" db="EMBL/GenBank/DDBJ databases">
        <title>De novo transcriptome assembly of four potential Pierce s Disease insect vectors from Arizona vineyards.</title>
        <authorList>
            <person name="Tassone E.E."/>
        </authorList>
    </citation>
    <scope>NUCLEOTIDE SEQUENCE</scope>
</reference>
<name>A0A1B6LME4_9HEMI</name>
<gene>
    <name evidence="1" type="ORF">g.37120</name>
</gene>
<accession>A0A1B6LME4</accession>
<evidence type="ECO:0000313" key="1">
    <source>
        <dbReference type="EMBL" id="JAT24910.1"/>
    </source>
</evidence>
<dbReference type="AlphaFoldDB" id="A0A1B6LME4"/>
<dbReference type="EMBL" id="GEBQ01015067">
    <property type="protein sequence ID" value="JAT24910.1"/>
    <property type="molecule type" value="Transcribed_RNA"/>
</dbReference>
<organism evidence="1">
    <name type="scientific">Graphocephala atropunctata</name>
    <dbReference type="NCBI Taxonomy" id="36148"/>
    <lineage>
        <taxon>Eukaryota</taxon>
        <taxon>Metazoa</taxon>
        <taxon>Ecdysozoa</taxon>
        <taxon>Arthropoda</taxon>
        <taxon>Hexapoda</taxon>
        <taxon>Insecta</taxon>
        <taxon>Pterygota</taxon>
        <taxon>Neoptera</taxon>
        <taxon>Paraneoptera</taxon>
        <taxon>Hemiptera</taxon>
        <taxon>Auchenorrhyncha</taxon>
        <taxon>Membracoidea</taxon>
        <taxon>Cicadellidae</taxon>
        <taxon>Cicadellinae</taxon>
        <taxon>Cicadellini</taxon>
        <taxon>Graphocephala</taxon>
    </lineage>
</organism>
<feature type="non-terminal residue" evidence="1">
    <location>
        <position position="1"/>
    </location>
</feature>
<proteinExistence type="predicted"/>